<evidence type="ECO:0000256" key="4">
    <source>
        <dbReference type="ARBA" id="ARBA00022989"/>
    </source>
</evidence>
<evidence type="ECO:0000256" key="5">
    <source>
        <dbReference type="ARBA" id="ARBA00023136"/>
    </source>
</evidence>
<feature type="transmembrane region" description="Helical" evidence="6">
    <location>
        <begin position="286"/>
        <end position="305"/>
    </location>
</feature>
<feature type="transmembrane region" description="Helical" evidence="6">
    <location>
        <begin position="20"/>
        <end position="41"/>
    </location>
</feature>
<feature type="transmembrane region" description="Helical" evidence="6">
    <location>
        <begin position="362"/>
        <end position="384"/>
    </location>
</feature>
<sequence length="422" mass="46468">MVNVVLFNVPTAMLKDLGYSNVFIGLSSLITIPYALKFLWGPVIDAISTKRKWILRTIEIQLLLWAAMVFLLVTSHFTVAIFFGILFLVSLSKSPQEIALVGFYLVSLTKSDQARFIGIRPLTSRLAMVFTGSLLLGMAGIFGKVAGDGDMRYTWGFYFLCLLAVYAIGYLWTQTSCPYPIGDKALPRAPGQGIWNNLKEPFVALLKIKYIGLAVLFILFIRSGEAFIHRMVVPFYMDPPESGGYGADLAQVGFIGMIGLIGASAGAVISGFAIKKYGLRRIMLPFVAAAIFPSLIYTALAVWHVEWSMTFDLTGIGINYKTDLNIALSFGALVENFGYGLGYSAAEYFLFSLSRGKYQTSIAGFLLSILYIVVLVFGAISGWVQSLSGWGWFFVISVLVSIPVFLVLPRLRYVDEETSKAS</sequence>
<feature type="transmembrane region" description="Helical" evidence="6">
    <location>
        <begin position="325"/>
        <end position="350"/>
    </location>
</feature>
<feature type="transmembrane region" description="Helical" evidence="6">
    <location>
        <begin position="210"/>
        <end position="232"/>
    </location>
</feature>
<dbReference type="InterPro" id="IPR011701">
    <property type="entry name" value="MFS"/>
</dbReference>
<gene>
    <name evidence="8" type="ORF">AW736_05895</name>
</gene>
<feature type="transmembrane region" description="Helical" evidence="6">
    <location>
        <begin position="390"/>
        <end position="408"/>
    </location>
</feature>
<dbReference type="GO" id="GO:0022857">
    <property type="term" value="F:transmembrane transporter activity"/>
    <property type="evidence" value="ECO:0007669"/>
    <property type="project" value="InterPro"/>
</dbReference>
<dbReference type="Pfam" id="PF07690">
    <property type="entry name" value="MFS_1"/>
    <property type="match status" value="1"/>
</dbReference>
<dbReference type="STRING" id="1184151.AW736_05895"/>
<evidence type="ECO:0000256" key="6">
    <source>
        <dbReference type="SAM" id="Phobius"/>
    </source>
</evidence>
<dbReference type="AlphaFoldDB" id="A0A178IP13"/>
<comment type="subcellular location">
    <subcellularLocation>
        <location evidence="1">Membrane</location>
        <topology evidence="1">Multi-pass membrane protein</topology>
    </subcellularLocation>
</comment>
<keyword evidence="9" id="KW-1185">Reference proteome</keyword>
<dbReference type="GO" id="GO:0016020">
    <property type="term" value="C:membrane"/>
    <property type="evidence" value="ECO:0007669"/>
    <property type="project" value="UniProtKB-SubCell"/>
</dbReference>
<organism evidence="8 9">
    <name type="scientific">Termitidicoccus mucosus</name>
    <dbReference type="NCBI Taxonomy" id="1184151"/>
    <lineage>
        <taxon>Bacteria</taxon>
        <taxon>Pseudomonadati</taxon>
        <taxon>Verrucomicrobiota</taxon>
        <taxon>Opitutia</taxon>
        <taxon>Opitutales</taxon>
        <taxon>Opitutaceae</taxon>
        <taxon>Termitidicoccus</taxon>
    </lineage>
</organism>
<dbReference type="Gene3D" id="1.20.1250.20">
    <property type="entry name" value="MFS general substrate transporter like domains"/>
    <property type="match status" value="1"/>
</dbReference>
<feature type="transmembrane region" description="Helical" evidence="6">
    <location>
        <begin position="252"/>
        <end position="274"/>
    </location>
</feature>
<evidence type="ECO:0000313" key="9">
    <source>
        <dbReference type="Proteomes" id="UP000078486"/>
    </source>
</evidence>
<proteinExistence type="predicted"/>
<dbReference type="PANTHER" id="PTHR12778">
    <property type="entry name" value="SOLUTE CARRIER FAMILY 33 ACETYL-COA TRANSPORTER -RELATED"/>
    <property type="match status" value="1"/>
</dbReference>
<evidence type="ECO:0000256" key="3">
    <source>
        <dbReference type="ARBA" id="ARBA00022692"/>
    </source>
</evidence>
<keyword evidence="4 6" id="KW-1133">Transmembrane helix</keyword>
<dbReference type="EMBL" id="LRRQ01000046">
    <property type="protein sequence ID" value="OAM90836.1"/>
    <property type="molecule type" value="Genomic_DNA"/>
</dbReference>
<accession>A0A178IP13</accession>
<evidence type="ECO:0000256" key="1">
    <source>
        <dbReference type="ARBA" id="ARBA00004141"/>
    </source>
</evidence>
<evidence type="ECO:0000256" key="2">
    <source>
        <dbReference type="ARBA" id="ARBA00022448"/>
    </source>
</evidence>
<feature type="transmembrane region" description="Helical" evidence="6">
    <location>
        <begin position="62"/>
        <end position="88"/>
    </location>
</feature>
<feature type="transmembrane region" description="Helical" evidence="6">
    <location>
        <begin position="122"/>
        <end position="143"/>
    </location>
</feature>
<keyword evidence="3 6" id="KW-0812">Transmembrane</keyword>
<dbReference type="PROSITE" id="PS50850">
    <property type="entry name" value="MFS"/>
    <property type="match status" value="1"/>
</dbReference>
<dbReference type="InterPro" id="IPR004752">
    <property type="entry name" value="AmpG_permease/AT-1"/>
</dbReference>
<feature type="transmembrane region" description="Helical" evidence="6">
    <location>
        <begin position="94"/>
        <end position="110"/>
    </location>
</feature>
<dbReference type="SUPFAM" id="SSF103473">
    <property type="entry name" value="MFS general substrate transporter"/>
    <property type="match status" value="1"/>
</dbReference>
<feature type="transmembrane region" description="Helical" evidence="6">
    <location>
        <begin position="155"/>
        <end position="172"/>
    </location>
</feature>
<dbReference type="InterPro" id="IPR020846">
    <property type="entry name" value="MFS_dom"/>
</dbReference>
<dbReference type="InterPro" id="IPR036259">
    <property type="entry name" value="MFS_trans_sf"/>
</dbReference>
<dbReference type="Proteomes" id="UP000078486">
    <property type="component" value="Unassembled WGS sequence"/>
</dbReference>
<protein>
    <recommendedName>
        <fullName evidence="7">Major facilitator superfamily (MFS) profile domain-containing protein</fullName>
    </recommendedName>
</protein>
<dbReference type="PANTHER" id="PTHR12778:SF10">
    <property type="entry name" value="MAJOR FACILITATOR SUPERFAMILY DOMAIN-CONTAINING PROTEIN 3"/>
    <property type="match status" value="1"/>
</dbReference>
<name>A0A178IP13_9BACT</name>
<keyword evidence="5 6" id="KW-0472">Membrane</keyword>
<evidence type="ECO:0000259" key="7">
    <source>
        <dbReference type="PROSITE" id="PS50850"/>
    </source>
</evidence>
<feature type="domain" description="Major facilitator superfamily (MFS) profile" evidence="7">
    <location>
        <begin position="211"/>
        <end position="422"/>
    </location>
</feature>
<keyword evidence="2" id="KW-0813">Transport</keyword>
<reference evidence="8 9" key="1">
    <citation type="submission" date="2016-01" db="EMBL/GenBank/DDBJ databases">
        <title>High potential of lignocellulose degradation of a new Verrucomicrobia species.</title>
        <authorList>
            <person name="Wang Y."/>
            <person name="Shi Y."/>
            <person name="Qiu Z."/>
            <person name="Liu S."/>
            <person name="Yang H."/>
        </authorList>
    </citation>
    <scope>NUCLEOTIDE SEQUENCE [LARGE SCALE GENOMIC DNA]</scope>
    <source>
        <strain evidence="8 9">TSB47</strain>
    </source>
</reference>
<evidence type="ECO:0000313" key="8">
    <source>
        <dbReference type="EMBL" id="OAM90836.1"/>
    </source>
</evidence>
<comment type="caution">
    <text evidence="8">The sequence shown here is derived from an EMBL/GenBank/DDBJ whole genome shotgun (WGS) entry which is preliminary data.</text>
</comment>